<evidence type="ECO:0000256" key="2">
    <source>
        <dbReference type="ARBA" id="ARBA00022692"/>
    </source>
</evidence>
<dbReference type="InterPro" id="IPR020846">
    <property type="entry name" value="MFS_dom"/>
</dbReference>
<dbReference type="InterPro" id="IPR011701">
    <property type="entry name" value="MFS"/>
</dbReference>
<protein>
    <recommendedName>
        <fullName evidence="6">Major facilitator superfamily (MFS) profile domain-containing protein</fullName>
    </recommendedName>
</protein>
<feature type="transmembrane region" description="Helical" evidence="5">
    <location>
        <begin position="157"/>
        <end position="178"/>
    </location>
</feature>
<feature type="transmembrane region" description="Helical" evidence="5">
    <location>
        <begin position="292"/>
        <end position="308"/>
    </location>
</feature>
<dbReference type="STRING" id="35525.A0A164YE08"/>
<feature type="transmembrane region" description="Helical" evidence="5">
    <location>
        <begin position="190"/>
        <end position="209"/>
    </location>
</feature>
<dbReference type="InterPro" id="IPR036259">
    <property type="entry name" value="MFS_trans_sf"/>
</dbReference>
<dbReference type="GO" id="GO:0016020">
    <property type="term" value="C:membrane"/>
    <property type="evidence" value="ECO:0007669"/>
    <property type="project" value="UniProtKB-SubCell"/>
</dbReference>
<feature type="transmembrane region" description="Helical" evidence="5">
    <location>
        <begin position="315"/>
        <end position="340"/>
    </location>
</feature>
<accession>A0A164YE08</accession>
<evidence type="ECO:0000256" key="1">
    <source>
        <dbReference type="ARBA" id="ARBA00004141"/>
    </source>
</evidence>
<keyword evidence="2 5" id="KW-0812">Transmembrane</keyword>
<sequence length="377" mass="41114">MTDKKEMDKPQILAPSLFGSCRLTITMMCLVASFNSLLMTINLGMVIVCMNKGDHSNSTSDPGTSGSNCTSDSEFQYQSACGYNTTEESDVRWDKNAQGMLLSATYYGVVSMQLLTGWLCDKFGKMKALMIGGSTVLGVVSVLSPLIIQYAGVPFFFAARVVMGACMCFMISPVLPLLRRWTTSKEQGLLVGLAFAGVGLANAATYPMTGLICELSGWRSIFYFCGICGISWSVVALFLIYDTPGRHPRNGIFSAMPSVVALLLHLVIGPLFDCVRAKQIFTVTVVRKTFHVIGTLIPAIMMFIVSQLPPEKKYIIIGLITIGYAMFEFAWMGGFSFAFMDMAPDYVGIIQGINNTIGLMPGFIMPVVISNMTPERV</sequence>
<gene>
    <name evidence="7" type="ORF">APZ42_019200</name>
</gene>
<feature type="transmembrane region" description="Helical" evidence="5">
    <location>
        <begin position="252"/>
        <end position="272"/>
    </location>
</feature>
<evidence type="ECO:0000256" key="4">
    <source>
        <dbReference type="ARBA" id="ARBA00023136"/>
    </source>
</evidence>
<feature type="transmembrane region" description="Helical" evidence="5">
    <location>
        <begin position="128"/>
        <end position="151"/>
    </location>
</feature>
<name>A0A164YE08_9CRUS</name>
<dbReference type="PROSITE" id="PS51257">
    <property type="entry name" value="PROKAR_LIPOPROTEIN"/>
    <property type="match status" value="1"/>
</dbReference>
<dbReference type="EMBL" id="LRGB01000915">
    <property type="protein sequence ID" value="KZS15163.1"/>
    <property type="molecule type" value="Genomic_DNA"/>
</dbReference>
<evidence type="ECO:0000256" key="3">
    <source>
        <dbReference type="ARBA" id="ARBA00022989"/>
    </source>
</evidence>
<evidence type="ECO:0000259" key="6">
    <source>
        <dbReference type="PROSITE" id="PS50850"/>
    </source>
</evidence>
<reference evidence="7 8" key="1">
    <citation type="submission" date="2016-03" db="EMBL/GenBank/DDBJ databases">
        <title>EvidentialGene: Evidence-directed Construction of Genes on Genomes.</title>
        <authorList>
            <person name="Gilbert D.G."/>
            <person name="Choi J.-H."/>
            <person name="Mockaitis K."/>
            <person name="Colbourne J."/>
            <person name="Pfrender M."/>
        </authorList>
    </citation>
    <scope>NUCLEOTIDE SEQUENCE [LARGE SCALE GENOMIC DNA]</scope>
    <source>
        <strain evidence="7 8">Xinb3</strain>
        <tissue evidence="7">Complete organism</tissue>
    </source>
</reference>
<evidence type="ECO:0000256" key="5">
    <source>
        <dbReference type="SAM" id="Phobius"/>
    </source>
</evidence>
<proteinExistence type="predicted"/>
<dbReference type="GO" id="GO:0022857">
    <property type="term" value="F:transmembrane transporter activity"/>
    <property type="evidence" value="ECO:0007669"/>
    <property type="project" value="InterPro"/>
</dbReference>
<keyword evidence="3 5" id="KW-1133">Transmembrane helix</keyword>
<comment type="caution">
    <text evidence="7">The sequence shown here is derived from an EMBL/GenBank/DDBJ whole genome shotgun (WGS) entry which is preliminary data.</text>
</comment>
<dbReference type="Proteomes" id="UP000076858">
    <property type="component" value="Unassembled WGS sequence"/>
</dbReference>
<keyword evidence="8" id="KW-1185">Reference proteome</keyword>
<evidence type="ECO:0000313" key="7">
    <source>
        <dbReference type="EMBL" id="KZS15163.1"/>
    </source>
</evidence>
<dbReference type="SUPFAM" id="SSF103473">
    <property type="entry name" value="MFS general substrate transporter"/>
    <property type="match status" value="1"/>
</dbReference>
<dbReference type="PANTHER" id="PTHR11662">
    <property type="entry name" value="SOLUTE CARRIER FAMILY 17"/>
    <property type="match status" value="1"/>
</dbReference>
<dbReference type="FunFam" id="1.20.1250.20:FF:000423">
    <property type="entry name" value="Putative inorganic phosphate cotransporter-like Protein"/>
    <property type="match status" value="1"/>
</dbReference>
<comment type="subcellular location">
    <subcellularLocation>
        <location evidence="1">Membrane</location>
        <topology evidence="1">Multi-pass membrane protein</topology>
    </subcellularLocation>
</comment>
<dbReference type="InterPro" id="IPR050382">
    <property type="entry name" value="MFS_Na/Anion_cotransporter"/>
</dbReference>
<feature type="transmembrane region" description="Helical" evidence="5">
    <location>
        <begin position="346"/>
        <end position="369"/>
    </location>
</feature>
<dbReference type="GO" id="GO:0006820">
    <property type="term" value="P:monoatomic anion transport"/>
    <property type="evidence" value="ECO:0007669"/>
    <property type="project" value="TreeGrafter"/>
</dbReference>
<keyword evidence="4 5" id="KW-0472">Membrane</keyword>
<dbReference type="Gene3D" id="1.20.1250.20">
    <property type="entry name" value="MFS general substrate transporter like domains"/>
    <property type="match status" value="1"/>
</dbReference>
<organism evidence="7 8">
    <name type="scientific">Daphnia magna</name>
    <dbReference type="NCBI Taxonomy" id="35525"/>
    <lineage>
        <taxon>Eukaryota</taxon>
        <taxon>Metazoa</taxon>
        <taxon>Ecdysozoa</taxon>
        <taxon>Arthropoda</taxon>
        <taxon>Crustacea</taxon>
        <taxon>Branchiopoda</taxon>
        <taxon>Diplostraca</taxon>
        <taxon>Cladocera</taxon>
        <taxon>Anomopoda</taxon>
        <taxon>Daphniidae</taxon>
        <taxon>Daphnia</taxon>
    </lineage>
</organism>
<dbReference type="Pfam" id="PF07690">
    <property type="entry name" value="MFS_1"/>
    <property type="match status" value="1"/>
</dbReference>
<evidence type="ECO:0000313" key="8">
    <source>
        <dbReference type="Proteomes" id="UP000076858"/>
    </source>
</evidence>
<dbReference type="PANTHER" id="PTHR11662:SF455">
    <property type="entry name" value="GH23975P"/>
    <property type="match status" value="1"/>
</dbReference>
<feature type="transmembrane region" description="Helical" evidence="5">
    <location>
        <begin position="221"/>
        <end position="240"/>
    </location>
</feature>
<dbReference type="PROSITE" id="PS50850">
    <property type="entry name" value="MFS"/>
    <property type="match status" value="1"/>
</dbReference>
<feature type="domain" description="Major facilitator superfamily (MFS) profile" evidence="6">
    <location>
        <begin position="28"/>
        <end position="377"/>
    </location>
</feature>
<dbReference type="AlphaFoldDB" id="A0A164YE08"/>